<dbReference type="Proteomes" id="UP000765509">
    <property type="component" value="Unassembled WGS sequence"/>
</dbReference>
<accession>A0A9Q3DFW5</accession>
<feature type="region of interest" description="Disordered" evidence="1">
    <location>
        <begin position="66"/>
        <end position="102"/>
    </location>
</feature>
<gene>
    <name evidence="2" type="ORF">O181_040000</name>
</gene>
<organism evidence="2 3">
    <name type="scientific">Austropuccinia psidii MF-1</name>
    <dbReference type="NCBI Taxonomy" id="1389203"/>
    <lineage>
        <taxon>Eukaryota</taxon>
        <taxon>Fungi</taxon>
        <taxon>Dikarya</taxon>
        <taxon>Basidiomycota</taxon>
        <taxon>Pucciniomycotina</taxon>
        <taxon>Pucciniomycetes</taxon>
        <taxon>Pucciniales</taxon>
        <taxon>Sphaerophragmiaceae</taxon>
        <taxon>Austropuccinia</taxon>
    </lineage>
</organism>
<evidence type="ECO:0000313" key="3">
    <source>
        <dbReference type="Proteomes" id="UP000765509"/>
    </source>
</evidence>
<proteinExistence type="predicted"/>
<dbReference type="EMBL" id="AVOT02015736">
    <property type="protein sequence ID" value="MBW0500285.1"/>
    <property type="molecule type" value="Genomic_DNA"/>
</dbReference>
<comment type="caution">
    <text evidence="2">The sequence shown here is derived from an EMBL/GenBank/DDBJ whole genome shotgun (WGS) entry which is preliminary data.</text>
</comment>
<name>A0A9Q3DFW5_9BASI</name>
<evidence type="ECO:0000256" key="1">
    <source>
        <dbReference type="SAM" id="MobiDB-lite"/>
    </source>
</evidence>
<reference evidence="2" key="1">
    <citation type="submission" date="2021-03" db="EMBL/GenBank/DDBJ databases">
        <title>Draft genome sequence of rust myrtle Austropuccinia psidii MF-1, a brazilian biotype.</title>
        <authorList>
            <person name="Quecine M.C."/>
            <person name="Pachon D.M.R."/>
            <person name="Bonatelli M.L."/>
            <person name="Correr F.H."/>
            <person name="Franceschini L.M."/>
            <person name="Leite T.F."/>
            <person name="Margarido G.R.A."/>
            <person name="Almeida C.A."/>
            <person name="Ferrarezi J.A."/>
            <person name="Labate C.A."/>
        </authorList>
    </citation>
    <scope>NUCLEOTIDE SEQUENCE</scope>
    <source>
        <strain evidence="2">MF-1</strain>
    </source>
</reference>
<evidence type="ECO:0000313" key="2">
    <source>
        <dbReference type="EMBL" id="MBW0500285.1"/>
    </source>
</evidence>
<protein>
    <submittedName>
        <fullName evidence="2">Uncharacterized protein</fullName>
    </submittedName>
</protein>
<feature type="compositionally biased region" description="Basic and acidic residues" evidence="1">
    <location>
        <begin position="66"/>
        <end position="75"/>
    </location>
</feature>
<feature type="compositionally biased region" description="Polar residues" evidence="1">
    <location>
        <begin position="78"/>
        <end position="89"/>
    </location>
</feature>
<sequence>MGQYKEYCMVYKDKYWEMLPQTHQKVINSWNILKELLKEEEIVRYSNGWNPLSSMPQIKIKEYHAKKREAGKEEAPVASTSTPQSNQLCQELKKKNRKNWRKPYSPSYKMPWKMSSTWPER</sequence>
<keyword evidence="3" id="KW-1185">Reference proteome</keyword>
<dbReference type="AlphaFoldDB" id="A0A9Q3DFW5"/>